<protein>
    <recommendedName>
        <fullName evidence="5">Mitochondria-eating protein</fullName>
    </recommendedName>
    <alternativeName>
        <fullName evidence="12">Spermatogenesis-associated protein 18</fullName>
    </alternativeName>
</protein>
<organism evidence="16 17">
    <name type="scientific">Patiria miniata</name>
    <name type="common">Bat star</name>
    <name type="synonym">Asterina miniata</name>
    <dbReference type="NCBI Taxonomy" id="46514"/>
    <lineage>
        <taxon>Eukaryota</taxon>
        <taxon>Metazoa</taxon>
        <taxon>Echinodermata</taxon>
        <taxon>Eleutherozoa</taxon>
        <taxon>Asterozoa</taxon>
        <taxon>Asteroidea</taxon>
        <taxon>Valvatacea</taxon>
        <taxon>Valvatida</taxon>
        <taxon>Asterinidae</taxon>
        <taxon>Patiria</taxon>
    </lineage>
</organism>
<evidence type="ECO:0000256" key="10">
    <source>
        <dbReference type="ARBA" id="ARBA00023128"/>
    </source>
</evidence>
<keyword evidence="6" id="KW-0963">Cytoplasm</keyword>
<dbReference type="InterPro" id="IPR026169">
    <property type="entry name" value="MIEAP"/>
</dbReference>
<dbReference type="InterPro" id="IPR031981">
    <property type="entry name" value="MIEAP_C"/>
</dbReference>
<dbReference type="EnsemblMetazoa" id="XM_038199046.1">
    <property type="protein sequence ID" value="XP_038054974.1"/>
    <property type="gene ID" value="LOC119727182"/>
</dbReference>
<evidence type="ECO:0000256" key="2">
    <source>
        <dbReference type="ARBA" id="ARBA00004305"/>
    </source>
</evidence>
<dbReference type="CTD" id="132671"/>
<dbReference type="GO" id="GO:0035695">
    <property type="term" value="P:mitophagy by internal vacuole formation"/>
    <property type="evidence" value="ECO:0007669"/>
    <property type="project" value="TreeGrafter"/>
</dbReference>
<dbReference type="GeneID" id="119727182"/>
<feature type="compositionally biased region" description="Basic and acidic residues" evidence="14">
    <location>
        <begin position="138"/>
        <end position="154"/>
    </location>
</feature>
<feature type="compositionally biased region" description="Low complexity" evidence="14">
    <location>
        <begin position="476"/>
        <end position="500"/>
    </location>
</feature>
<keyword evidence="17" id="KW-1185">Reference proteome</keyword>
<feature type="region of interest" description="Disordered" evidence="14">
    <location>
        <begin position="441"/>
        <end position="500"/>
    </location>
</feature>
<dbReference type="RefSeq" id="XP_038054974.1">
    <property type="nucleotide sequence ID" value="XM_038199046.1"/>
</dbReference>
<reference evidence="16" key="1">
    <citation type="submission" date="2022-11" db="UniProtKB">
        <authorList>
            <consortium name="EnsemblMetazoa"/>
        </authorList>
    </citation>
    <scope>IDENTIFICATION</scope>
</reference>
<evidence type="ECO:0000313" key="17">
    <source>
        <dbReference type="Proteomes" id="UP000887568"/>
    </source>
</evidence>
<dbReference type="Proteomes" id="UP000887568">
    <property type="component" value="Unplaced"/>
</dbReference>
<keyword evidence="8 13" id="KW-0175">Coiled coil</keyword>
<comment type="subcellular location">
    <subcellularLocation>
        <location evidence="3">Cytoplasm</location>
    </subcellularLocation>
    <subcellularLocation>
        <location evidence="2">Mitochondrion matrix</location>
    </subcellularLocation>
    <subcellularLocation>
        <location evidence="1">Mitochondrion outer membrane</location>
    </subcellularLocation>
</comment>
<evidence type="ECO:0000256" key="14">
    <source>
        <dbReference type="SAM" id="MobiDB-lite"/>
    </source>
</evidence>
<evidence type="ECO:0000256" key="13">
    <source>
        <dbReference type="SAM" id="Coils"/>
    </source>
</evidence>
<feature type="compositionally biased region" description="Low complexity" evidence="14">
    <location>
        <begin position="453"/>
        <end position="469"/>
    </location>
</feature>
<evidence type="ECO:0000256" key="7">
    <source>
        <dbReference type="ARBA" id="ARBA00022787"/>
    </source>
</evidence>
<evidence type="ECO:0000256" key="6">
    <source>
        <dbReference type="ARBA" id="ARBA00022490"/>
    </source>
</evidence>
<keyword evidence="7" id="KW-1000">Mitochondrion outer membrane</keyword>
<comment type="similarity">
    <text evidence="4">Belongs to the MIEAP family.</text>
</comment>
<feature type="region of interest" description="Disordered" evidence="14">
    <location>
        <begin position="128"/>
        <end position="156"/>
    </location>
</feature>
<evidence type="ECO:0000259" key="15">
    <source>
        <dbReference type="Pfam" id="PF16026"/>
    </source>
</evidence>
<dbReference type="OrthoDB" id="5966837at2759"/>
<evidence type="ECO:0000256" key="4">
    <source>
        <dbReference type="ARBA" id="ARBA00008233"/>
    </source>
</evidence>
<dbReference type="OMA" id="DQNLNIC"/>
<dbReference type="GO" id="GO:0005741">
    <property type="term" value="C:mitochondrial outer membrane"/>
    <property type="evidence" value="ECO:0007669"/>
    <property type="project" value="UniProtKB-SubCell"/>
</dbReference>
<evidence type="ECO:0000256" key="11">
    <source>
        <dbReference type="ARBA" id="ARBA00023136"/>
    </source>
</evidence>
<evidence type="ECO:0000313" key="16">
    <source>
        <dbReference type="EnsemblMetazoa" id="XP_038054974.1"/>
    </source>
</evidence>
<evidence type="ECO:0000256" key="12">
    <source>
        <dbReference type="ARBA" id="ARBA00032687"/>
    </source>
</evidence>
<dbReference type="GO" id="GO:0005759">
    <property type="term" value="C:mitochondrial matrix"/>
    <property type="evidence" value="ECO:0007669"/>
    <property type="project" value="UniProtKB-SubCell"/>
</dbReference>
<evidence type="ECO:0000256" key="5">
    <source>
        <dbReference type="ARBA" id="ARBA00019863"/>
    </source>
</evidence>
<dbReference type="AlphaFoldDB" id="A0A913ZU47"/>
<name>A0A913ZU47_PATMI</name>
<proteinExistence type="inferred from homology"/>
<dbReference type="GO" id="GO:0008289">
    <property type="term" value="F:lipid binding"/>
    <property type="evidence" value="ECO:0007669"/>
    <property type="project" value="UniProtKB-KW"/>
</dbReference>
<keyword evidence="10" id="KW-0496">Mitochondrion</keyword>
<sequence>MAESLRRLVKTGGFSTLQDKLDQWCDNYLVNTCDENVHRCCELIELTSRLQGQLFLILNLSAAEGGIYGGCDALKNRLLPWLTQGFTSSIATTDLSLEMMADVAKKDRALSKMRADFEAQLQDLEEDLDTSRNVSDSLKQELQDTKSKLEEERSSSMGEAILNEEDTIRLNSSIKALKDELEVYKSRVGVLESYEIEARRLREDVNLLREEKAILTGRMDYLTSSLPPTSPRSTVSVSSDVVQRVRQSHLVTRFGDMFSRDRMDAMDILRTLSDDHDINQQIVFACAEEAFHCAKKAYRLYRSKVRSTLQLTHTGPETLEEAVQNYINKNGQLLDVHSIVQDVLLAMNTHPVLSYPPEVDFKSLSLFIRELVKVAWEMSALPNPLDIAPARKSELFDDFKYRRSYDSEYSAALVSHYIWPALQEVITGKILLKGEAVTRRGATLASPRRSRSPSRVVTPRSGRSPSPRRNMNGSFSPAGSRPGSSLSPRPMSASSSFSSY</sequence>
<dbReference type="Pfam" id="PF16026">
    <property type="entry name" value="MIEAP"/>
    <property type="match status" value="1"/>
</dbReference>
<evidence type="ECO:0000256" key="8">
    <source>
        <dbReference type="ARBA" id="ARBA00023054"/>
    </source>
</evidence>
<accession>A0A913ZU47</accession>
<evidence type="ECO:0000256" key="3">
    <source>
        <dbReference type="ARBA" id="ARBA00004496"/>
    </source>
</evidence>
<feature type="domain" description="Mitochondria-eating protein C-terminal" evidence="15">
    <location>
        <begin position="246"/>
        <end position="438"/>
    </location>
</feature>
<dbReference type="GO" id="GO:0035694">
    <property type="term" value="P:mitochondrial protein catabolic process"/>
    <property type="evidence" value="ECO:0007669"/>
    <property type="project" value="InterPro"/>
</dbReference>
<keyword evidence="11" id="KW-0472">Membrane</keyword>
<evidence type="ECO:0000256" key="1">
    <source>
        <dbReference type="ARBA" id="ARBA00004294"/>
    </source>
</evidence>
<keyword evidence="9" id="KW-0446">Lipid-binding</keyword>
<evidence type="ECO:0000256" key="9">
    <source>
        <dbReference type="ARBA" id="ARBA00023121"/>
    </source>
</evidence>
<dbReference type="PANTHER" id="PTHR21771">
    <property type="entry name" value="MITOCHONDRIA-EATING PROTEIN-RELATED"/>
    <property type="match status" value="1"/>
</dbReference>
<feature type="coiled-coil region" evidence="13">
    <location>
        <begin position="191"/>
        <end position="218"/>
    </location>
</feature>
<dbReference type="PANTHER" id="PTHR21771:SF0">
    <property type="entry name" value="MITOCHONDRIA-EATING PROTEIN"/>
    <property type="match status" value="1"/>
</dbReference>